<feature type="compositionally biased region" description="Polar residues" evidence="4">
    <location>
        <begin position="211"/>
        <end position="230"/>
    </location>
</feature>
<feature type="compositionally biased region" description="Polar residues" evidence="4">
    <location>
        <begin position="239"/>
        <end position="250"/>
    </location>
</feature>
<dbReference type="InterPro" id="IPR001138">
    <property type="entry name" value="Zn2Cys6_DnaBD"/>
</dbReference>
<dbReference type="GO" id="GO:0005634">
    <property type="term" value="C:nucleus"/>
    <property type="evidence" value="ECO:0007669"/>
    <property type="project" value="UniProtKB-SubCell"/>
</dbReference>
<feature type="compositionally biased region" description="Low complexity" evidence="4">
    <location>
        <begin position="1190"/>
        <end position="1206"/>
    </location>
</feature>
<keyword evidence="3" id="KW-0539">Nucleus</keyword>
<comment type="caution">
    <text evidence="6">The sequence shown here is derived from an EMBL/GenBank/DDBJ whole genome shotgun (WGS) entry which is preliminary data.</text>
</comment>
<dbReference type="InterPro" id="IPR007219">
    <property type="entry name" value="XnlR_reg_dom"/>
</dbReference>
<dbReference type="CDD" id="cd12148">
    <property type="entry name" value="fungal_TF_MHR"/>
    <property type="match status" value="1"/>
</dbReference>
<evidence type="ECO:0000256" key="1">
    <source>
        <dbReference type="ARBA" id="ARBA00004123"/>
    </source>
</evidence>
<dbReference type="CDD" id="cd00067">
    <property type="entry name" value="GAL4"/>
    <property type="match status" value="1"/>
</dbReference>
<feature type="compositionally biased region" description="Low complexity" evidence="4">
    <location>
        <begin position="584"/>
        <end position="638"/>
    </location>
</feature>
<dbReference type="Proteomes" id="UP000790833">
    <property type="component" value="Unassembled WGS sequence"/>
</dbReference>
<dbReference type="RefSeq" id="XP_043049374.1">
    <property type="nucleotide sequence ID" value="XM_043191362.1"/>
</dbReference>
<proteinExistence type="predicted"/>
<dbReference type="GO" id="GO:0003677">
    <property type="term" value="F:DNA binding"/>
    <property type="evidence" value="ECO:0007669"/>
    <property type="project" value="InterPro"/>
</dbReference>
<feature type="region of interest" description="Disordered" evidence="4">
    <location>
        <begin position="1190"/>
        <end position="1220"/>
    </location>
</feature>
<dbReference type="GO" id="GO:0000981">
    <property type="term" value="F:DNA-binding transcription factor activity, RNA polymerase II-specific"/>
    <property type="evidence" value="ECO:0007669"/>
    <property type="project" value="InterPro"/>
</dbReference>
<sequence length="1296" mass="144682">MEVDHLYPQTAVVAATAAYDNRSMLSQDLTKHQSSRTSPGSTTSLSSTAIGSTAFTSSSTSSSTPSKDTEPSELHRGSGSVLTAAAEQEVVRSSTVSELLKNAVRGSSTSGSSTSGSNTNGSSTSGSNTTTKQPVKSQVLAKPPSKNEFELKIHSDGKVLKVQKSRQRKIHSCIYCHLKKIKCSRVQPTCNHCEKLGLECKYFANERVSRGGTNLNPNGTSSNGMSGETNNRGEEFMSASDSQQLQQSPLTIKRSLSPRMSPNPNKNRCIIKQEVQDDVPANVAPFPTSPSPILDGTSIISPPLPPPKSNGGKNSASSHSHASSSSGGNNNRPPPPPIPLASARLVMSAMSSPLDFPIFDQNQSNNNANSNSNQNITFNNALLSGISPGPGITTPTNSQANYLLQTPIINNVSNNITNSFFNNGNANPNNSNNTNINSNSNNPAINPNYNNPPTGVSNFGEEQYSFNLLSFTFKNEIKNSNNGATGKTDSSNPNIITSNQQSMNLNPYLSNPATTINYLYGTNTYYDNDHLLEDLENHLPISRERSHELIERYINSVHILLPILINLDDFVAQHEFYWNIRTRNAGSSNSSPNDPSPQENNDGTETNNSNGSASNSGSANGSFANQSAPSTTSSSSTSQPDFNYLQFYTLYFPVLYASTISEFEEYDNLLLNQDINKYLKAFNKICQYYNYPHGIKILPLLLGNVIIQSTSPNPSTMEMSQIIRYAKFLQMHKDPVLTLRITDWEVIKFRRLLWWVIFGLDALTSHNFCLPPVCQFNDFNVLMPDEVEPVFSELNKDQIIEKRLNIAVMSMNIKFKYDRILSDLVYQLHNGLSTDITSAKVTEIKSMILELFKDINNSMHRLNNFIKQNPPQTVQEMNLINFVKNHSWSFVDRATMLLHKKILMGDVKKGDNFSPYALAMNTSASISSNASQGKSSTESPTKGSHSEGLVSYRSYSFGQEGIVSTLSHKTRGGVLSLSQYEDTFGKIQEANIVSNFHNLSISQLKFSQFENFTYDNLNNNLIPSILHNLNDFLKYNDFIKFGKFNWYVKRTIPLDSIILMFIIIIVKFKYEFITVNELIVYVKLINKALFILIRKWFKNEKYKRMLSLTNLAWDYILKKYNIINIVNQYIDKFGGEDESKVEYFDYEMTKFVNLNDLFSIMDVPLPILPDDIPYKLVNGNNYHHMNSQVSFGGSNSSKSQNGNWQSITMSPASTQGSNGSTNEMIEIHTKKHMPNALITREDTHITKDVKLEVMQLNEKIYYDLRNNFVDINDYCAFYSSLENILHALMDYINCDS</sequence>
<feature type="region of interest" description="Disordered" evidence="4">
    <location>
        <begin position="102"/>
        <end position="148"/>
    </location>
</feature>
<dbReference type="PROSITE" id="PS00463">
    <property type="entry name" value="ZN2_CY6_FUNGAL_1"/>
    <property type="match status" value="1"/>
</dbReference>
<dbReference type="GO" id="GO:0008270">
    <property type="term" value="F:zinc ion binding"/>
    <property type="evidence" value="ECO:0007669"/>
    <property type="project" value="InterPro"/>
</dbReference>
<feature type="region of interest" description="Disordered" evidence="4">
    <location>
        <begin position="27"/>
        <end position="81"/>
    </location>
</feature>
<evidence type="ECO:0000256" key="2">
    <source>
        <dbReference type="ARBA" id="ARBA00022723"/>
    </source>
</evidence>
<feature type="compositionally biased region" description="Polar residues" evidence="4">
    <location>
        <begin position="1207"/>
        <end position="1220"/>
    </location>
</feature>
<accession>A0A9P7V9G7</accession>
<feature type="compositionally biased region" description="Low complexity" evidence="4">
    <location>
        <begin position="35"/>
        <end position="66"/>
    </location>
</feature>
<dbReference type="InterPro" id="IPR036864">
    <property type="entry name" value="Zn2-C6_fun-type_DNA-bd_sf"/>
</dbReference>
<dbReference type="SMART" id="SM00066">
    <property type="entry name" value="GAL4"/>
    <property type="match status" value="1"/>
</dbReference>
<feature type="compositionally biased region" description="Low complexity" evidence="4">
    <location>
        <begin position="423"/>
        <end position="452"/>
    </location>
</feature>
<dbReference type="PANTHER" id="PTHR31001">
    <property type="entry name" value="UNCHARACTERIZED TRANSCRIPTIONAL REGULATORY PROTEIN"/>
    <property type="match status" value="1"/>
</dbReference>
<name>A0A9P7V9G7_9ASCO</name>
<dbReference type="PROSITE" id="PS50048">
    <property type="entry name" value="ZN2_CY6_FUNGAL_2"/>
    <property type="match status" value="1"/>
</dbReference>
<evidence type="ECO:0000313" key="7">
    <source>
        <dbReference type="Proteomes" id="UP000790833"/>
    </source>
</evidence>
<dbReference type="Pfam" id="PF00172">
    <property type="entry name" value="Zn_clus"/>
    <property type="match status" value="1"/>
</dbReference>
<feature type="region of interest" description="Disordered" evidence="4">
    <location>
        <begin position="583"/>
        <end position="638"/>
    </location>
</feature>
<dbReference type="Gene3D" id="4.10.240.10">
    <property type="entry name" value="Zn(2)-C6 fungal-type DNA-binding domain"/>
    <property type="match status" value="1"/>
</dbReference>
<evidence type="ECO:0000256" key="4">
    <source>
        <dbReference type="SAM" id="MobiDB-lite"/>
    </source>
</evidence>
<evidence type="ECO:0000256" key="3">
    <source>
        <dbReference type="ARBA" id="ARBA00023242"/>
    </source>
</evidence>
<dbReference type="GO" id="GO:0006351">
    <property type="term" value="P:DNA-templated transcription"/>
    <property type="evidence" value="ECO:0007669"/>
    <property type="project" value="InterPro"/>
</dbReference>
<feature type="domain" description="Zn(2)-C6 fungal-type" evidence="5">
    <location>
        <begin position="172"/>
        <end position="202"/>
    </location>
</feature>
<protein>
    <recommendedName>
        <fullName evidence="5">Zn(2)-C6 fungal-type domain-containing protein</fullName>
    </recommendedName>
</protein>
<feature type="region of interest" description="Disordered" evidence="4">
    <location>
        <begin position="280"/>
        <end position="341"/>
    </location>
</feature>
<dbReference type="SMART" id="SM00906">
    <property type="entry name" value="Fungal_trans"/>
    <property type="match status" value="1"/>
</dbReference>
<feature type="compositionally biased region" description="Polar residues" evidence="4">
    <location>
        <begin position="927"/>
        <end position="943"/>
    </location>
</feature>
<dbReference type="OrthoDB" id="762982at2759"/>
<gene>
    <name evidence="6" type="ORF">KQ657_000520</name>
</gene>
<feature type="region of interest" description="Disordered" evidence="4">
    <location>
        <begin position="927"/>
        <end position="947"/>
    </location>
</feature>
<keyword evidence="7" id="KW-1185">Reference proteome</keyword>
<feature type="compositionally biased region" description="Low complexity" evidence="4">
    <location>
        <begin position="309"/>
        <end position="331"/>
    </location>
</feature>
<reference evidence="6" key="1">
    <citation type="submission" date="2021-03" db="EMBL/GenBank/DDBJ databases">
        <authorList>
            <person name="Palmer J.M."/>
        </authorList>
    </citation>
    <scope>NUCLEOTIDE SEQUENCE</scope>
    <source>
        <strain evidence="6">ARV_011</strain>
    </source>
</reference>
<feature type="compositionally biased region" description="Basic and acidic residues" evidence="4">
    <location>
        <begin position="67"/>
        <end position="76"/>
    </location>
</feature>
<dbReference type="GeneID" id="66113894"/>
<dbReference type="SUPFAM" id="SSF57701">
    <property type="entry name" value="Zn2/Cys6 DNA-binding domain"/>
    <property type="match status" value="1"/>
</dbReference>
<feature type="region of interest" description="Disordered" evidence="4">
    <location>
        <begin position="211"/>
        <end position="266"/>
    </location>
</feature>
<organism evidence="6 7">
    <name type="scientific">Scheffersomyces spartinae</name>
    <dbReference type="NCBI Taxonomy" id="45513"/>
    <lineage>
        <taxon>Eukaryota</taxon>
        <taxon>Fungi</taxon>
        <taxon>Dikarya</taxon>
        <taxon>Ascomycota</taxon>
        <taxon>Saccharomycotina</taxon>
        <taxon>Pichiomycetes</taxon>
        <taxon>Debaryomycetaceae</taxon>
        <taxon>Scheffersomyces</taxon>
    </lineage>
</organism>
<keyword evidence="2" id="KW-0479">Metal-binding</keyword>
<comment type="subcellular location">
    <subcellularLocation>
        <location evidence="1">Nucleus</location>
    </subcellularLocation>
</comment>
<evidence type="ECO:0000313" key="6">
    <source>
        <dbReference type="EMBL" id="KAG7193826.1"/>
    </source>
</evidence>
<evidence type="ECO:0000259" key="5">
    <source>
        <dbReference type="PROSITE" id="PS50048"/>
    </source>
</evidence>
<dbReference type="InterPro" id="IPR050613">
    <property type="entry name" value="Sec_Metabolite_Reg"/>
</dbReference>
<dbReference type="PANTHER" id="PTHR31001:SF88">
    <property type="entry name" value="TRANSCRIPTION FACTOR PDR3"/>
    <property type="match status" value="1"/>
</dbReference>
<feature type="region of interest" description="Disordered" evidence="4">
    <location>
        <begin position="423"/>
        <end position="457"/>
    </location>
</feature>
<dbReference type="EMBL" id="JAHMUF010000010">
    <property type="protein sequence ID" value="KAG7193826.1"/>
    <property type="molecule type" value="Genomic_DNA"/>
</dbReference>
<feature type="compositionally biased region" description="Low complexity" evidence="4">
    <location>
        <begin position="106"/>
        <end position="131"/>
    </location>
</feature>